<dbReference type="InterPro" id="IPR050960">
    <property type="entry name" value="AB_hydrolase_4_sf"/>
</dbReference>
<feature type="active site" description="Charge relay system" evidence="2">
    <location>
        <position position="288"/>
    </location>
</feature>
<dbReference type="SUPFAM" id="SSF53474">
    <property type="entry name" value="alpha/beta-Hydrolases"/>
    <property type="match status" value="1"/>
</dbReference>
<evidence type="ECO:0000313" key="4">
    <source>
        <dbReference type="EMBL" id="RIY42011.1"/>
    </source>
</evidence>
<dbReference type="PANTHER" id="PTHR10794:SF94">
    <property type="entry name" value="ESTERASE YHET-RELATED"/>
    <property type="match status" value="1"/>
</dbReference>
<name>A0A3A1YWW6_9BURK</name>
<dbReference type="PIRSF" id="PIRSF005211">
    <property type="entry name" value="Ab_hydro_YheT"/>
    <property type="match status" value="1"/>
</dbReference>
<organism evidence="4 5">
    <name type="scientific">Neopusillimonas maritima</name>
    <dbReference type="NCBI Taxonomy" id="2026239"/>
    <lineage>
        <taxon>Bacteria</taxon>
        <taxon>Pseudomonadati</taxon>
        <taxon>Pseudomonadota</taxon>
        <taxon>Betaproteobacteria</taxon>
        <taxon>Burkholderiales</taxon>
        <taxon>Alcaligenaceae</taxon>
        <taxon>Neopusillimonas</taxon>
    </lineage>
</organism>
<evidence type="ECO:0000259" key="3">
    <source>
        <dbReference type="Pfam" id="PF00561"/>
    </source>
</evidence>
<accession>A0A3A1YWW6</accession>
<dbReference type="Gene3D" id="3.40.50.1820">
    <property type="entry name" value="alpha/beta hydrolase"/>
    <property type="match status" value="1"/>
</dbReference>
<protein>
    <submittedName>
        <fullName evidence="4">Alpha/beta hydrolase</fullName>
    </submittedName>
</protein>
<feature type="active site" description="Charge relay system" evidence="2">
    <location>
        <position position="160"/>
    </location>
</feature>
<dbReference type="GO" id="GO:0047372">
    <property type="term" value="F:monoacylglycerol lipase activity"/>
    <property type="evidence" value="ECO:0007669"/>
    <property type="project" value="TreeGrafter"/>
</dbReference>
<dbReference type="GO" id="GO:0034338">
    <property type="term" value="F:short-chain carboxylesterase activity"/>
    <property type="evidence" value="ECO:0007669"/>
    <property type="project" value="TreeGrafter"/>
</dbReference>
<feature type="active site" description="Charge relay system" evidence="2">
    <location>
        <position position="316"/>
    </location>
</feature>
<keyword evidence="4" id="KW-0378">Hydrolase</keyword>
<evidence type="ECO:0000313" key="5">
    <source>
        <dbReference type="Proteomes" id="UP000266206"/>
    </source>
</evidence>
<dbReference type="PANTHER" id="PTHR10794">
    <property type="entry name" value="ABHYDROLASE DOMAIN-CONTAINING PROTEIN"/>
    <property type="match status" value="1"/>
</dbReference>
<proteinExistence type="inferred from homology"/>
<feature type="domain" description="AB hydrolase-1" evidence="3">
    <location>
        <begin position="80"/>
        <end position="321"/>
    </location>
</feature>
<comment type="similarity">
    <text evidence="1">Belongs to the AB hydrolase superfamily. AB hydrolase 4 family.</text>
</comment>
<dbReference type="EMBL" id="NQYH01000001">
    <property type="protein sequence ID" value="RIY42011.1"/>
    <property type="molecule type" value="Genomic_DNA"/>
</dbReference>
<comment type="caution">
    <text evidence="4">The sequence shown here is derived from an EMBL/GenBank/DDBJ whole genome shotgun (WGS) entry which is preliminary data.</text>
</comment>
<gene>
    <name evidence="4" type="ORF">CJP73_00760</name>
</gene>
<dbReference type="AlphaFoldDB" id="A0A3A1YWW6"/>
<reference evidence="4 5" key="1">
    <citation type="submission" date="2017-08" db="EMBL/GenBank/DDBJ databases">
        <title>Pusillimonas indicus sp. nov., a member of the family Alcaligenaceae isolated from surface seawater.</title>
        <authorList>
            <person name="Li J."/>
        </authorList>
    </citation>
    <scope>NUCLEOTIDE SEQUENCE [LARGE SCALE GENOMIC DNA]</scope>
    <source>
        <strain evidence="4 5">L52-1-41</strain>
    </source>
</reference>
<evidence type="ECO:0000256" key="1">
    <source>
        <dbReference type="ARBA" id="ARBA00010884"/>
    </source>
</evidence>
<dbReference type="InterPro" id="IPR029058">
    <property type="entry name" value="AB_hydrolase_fold"/>
</dbReference>
<dbReference type="Proteomes" id="UP000266206">
    <property type="component" value="Unassembled WGS sequence"/>
</dbReference>
<evidence type="ECO:0000256" key="2">
    <source>
        <dbReference type="PIRSR" id="PIRSR005211-1"/>
    </source>
</evidence>
<dbReference type="InterPro" id="IPR000073">
    <property type="entry name" value="AB_hydrolase_1"/>
</dbReference>
<dbReference type="RefSeq" id="WP_119515233.1">
    <property type="nucleotide sequence ID" value="NZ_NQYH01000001.1"/>
</dbReference>
<dbReference type="Pfam" id="PF00561">
    <property type="entry name" value="Abhydrolase_1"/>
    <property type="match status" value="1"/>
</dbReference>
<sequence>MQTIWGAAGARFHRVAFIRERVTTPDGDFVDFDWTAPGLFADRSADNRKVEPDPALAHTAARRWLEPLDQQVLNHARDIPALVLFHGLEGSSQSRYAQSIAHYFRARGWIVVVAHFRGCSGFPNRMARAYYSGDTDEIGFILAQLKAKIPDAKWHAAGVSLGGNALVKYLGENADSTHWLHACAAISVPLDLVAAGEALSRTPAGRHVYSQYFLKSMITKIREKAQRFPGITDTFKLGQVKTIRDFDDLYTAPMHDYKNALDYWTRASAKPVLESVSRPTLILNARNDPFIPEASLPGTKECSDAILLHQPAQGGHVGFVTGGFPGNLNWLPNRMANYFERLT</sequence>
<dbReference type="InterPro" id="IPR012020">
    <property type="entry name" value="ABHD4"/>
</dbReference>